<dbReference type="OrthoDB" id="5784527at2759"/>
<accession>G0NP54</accession>
<dbReference type="EMBL" id="GL379918">
    <property type="protein sequence ID" value="EGT35047.1"/>
    <property type="molecule type" value="Genomic_DNA"/>
</dbReference>
<dbReference type="HOGENOM" id="CLU_2086919_0_0_1"/>
<evidence type="ECO:0000313" key="3">
    <source>
        <dbReference type="Proteomes" id="UP000008068"/>
    </source>
</evidence>
<reference evidence="3" key="1">
    <citation type="submission" date="2011-07" db="EMBL/GenBank/DDBJ databases">
        <authorList>
            <consortium name="Caenorhabditis brenneri Sequencing and Analysis Consortium"/>
            <person name="Wilson R.K."/>
        </authorList>
    </citation>
    <scope>NUCLEOTIDE SEQUENCE [LARGE SCALE GENOMIC DNA]</scope>
    <source>
        <strain evidence="3">PB2801</strain>
    </source>
</reference>
<name>G0NP54_CAEBE</name>
<feature type="chain" id="PRO_5003405475" evidence="1">
    <location>
        <begin position="19"/>
        <end position="117"/>
    </location>
</feature>
<dbReference type="AlphaFoldDB" id="G0NP54"/>
<dbReference type="InParanoid" id="G0NP54"/>
<keyword evidence="3" id="KW-1185">Reference proteome</keyword>
<organism evidence="3">
    <name type="scientific">Caenorhabditis brenneri</name>
    <name type="common">Nematode worm</name>
    <dbReference type="NCBI Taxonomy" id="135651"/>
    <lineage>
        <taxon>Eukaryota</taxon>
        <taxon>Metazoa</taxon>
        <taxon>Ecdysozoa</taxon>
        <taxon>Nematoda</taxon>
        <taxon>Chromadorea</taxon>
        <taxon>Rhabditida</taxon>
        <taxon>Rhabditina</taxon>
        <taxon>Rhabditomorpha</taxon>
        <taxon>Rhabditoidea</taxon>
        <taxon>Rhabditidae</taxon>
        <taxon>Peloderinae</taxon>
        <taxon>Caenorhabditis</taxon>
    </lineage>
</organism>
<proteinExistence type="predicted"/>
<dbReference type="InterPro" id="IPR020376">
    <property type="entry name" value="Uncharacterised_F46C5.1"/>
</dbReference>
<dbReference type="Pfam" id="PF17351">
    <property type="entry name" value="DUF5380"/>
    <property type="match status" value="1"/>
</dbReference>
<gene>
    <name evidence="2" type="ORF">CAEBREN_01487</name>
</gene>
<dbReference type="OMA" id="FCVRRIA"/>
<evidence type="ECO:0000256" key="1">
    <source>
        <dbReference type="SAM" id="SignalP"/>
    </source>
</evidence>
<sequence length="117" mass="12925">MLRFAVIAVLISIPFILAAPEIDSSDSGSGLDVLYKKLMKKQETVKNSRLIDFISRGAPSGVDAPIPSIAEYETFKSDKSVNFLSDGAGHIVFRQFRRIRISDLLGSQMKNRPGVRL</sequence>
<protein>
    <submittedName>
        <fullName evidence="2">Uncharacterized protein</fullName>
    </submittedName>
</protein>
<dbReference type="FunCoup" id="G0NP54">
    <property type="interactions" value="406"/>
</dbReference>
<evidence type="ECO:0000313" key="2">
    <source>
        <dbReference type="EMBL" id="EGT35047.1"/>
    </source>
</evidence>
<keyword evidence="1" id="KW-0732">Signal</keyword>
<dbReference type="Proteomes" id="UP000008068">
    <property type="component" value="Unassembled WGS sequence"/>
</dbReference>
<feature type="signal peptide" evidence="1">
    <location>
        <begin position="1"/>
        <end position="18"/>
    </location>
</feature>
<dbReference type="eggNOG" id="ENOG502THVR">
    <property type="taxonomic scope" value="Eukaryota"/>
</dbReference>